<keyword evidence="4" id="KW-1185">Reference proteome</keyword>
<dbReference type="InParanoid" id="A0A2I0LHD3"/>
<feature type="chain" id="PRO_5014194572" evidence="2">
    <location>
        <begin position="22"/>
        <end position="106"/>
    </location>
</feature>
<keyword evidence="2" id="KW-0732">Signal</keyword>
<accession>A0A2I0LHD3</accession>
<dbReference type="InterPro" id="IPR011162">
    <property type="entry name" value="MHC_I/II-like_Ag-recog"/>
</dbReference>
<sequence length="106" mass="11579">MALGVLLGLLGAGAFVVHVSSSCALAPNGSALAFDFTFLFNKNPLVCYDPGARLFVPCDWGLLHRHAAIVAWVLNSNATWLQRAQQRRRACQDLAHAFWDATALRQ</sequence>
<dbReference type="GO" id="GO:0019882">
    <property type="term" value="P:antigen processing and presentation"/>
    <property type="evidence" value="ECO:0007669"/>
    <property type="project" value="InterPro"/>
</dbReference>
<evidence type="ECO:0000256" key="1">
    <source>
        <dbReference type="ARBA" id="ARBA00023180"/>
    </source>
</evidence>
<dbReference type="AlphaFoldDB" id="A0A2I0LHD3"/>
<dbReference type="InterPro" id="IPR014745">
    <property type="entry name" value="MHC_II_a/b_N"/>
</dbReference>
<dbReference type="EMBL" id="AKCR02000711">
    <property type="protein sequence ID" value="PKK16852.1"/>
    <property type="molecule type" value="Genomic_DNA"/>
</dbReference>
<dbReference type="GO" id="GO:0006955">
    <property type="term" value="P:immune response"/>
    <property type="evidence" value="ECO:0007669"/>
    <property type="project" value="InterPro"/>
</dbReference>
<proteinExistence type="predicted"/>
<keyword evidence="1" id="KW-0325">Glycoprotein</keyword>
<dbReference type="Proteomes" id="UP000053872">
    <property type="component" value="Unassembled WGS sequence"/>
</dbReference>
<dbReference type="GO" id="GO:0042613">
    <property type="term" value="C:MHC class II protein complex"/>
    <property type="evidence" value="ECO:0007669"/>
    <property type="project" value="InterPro"/>
</dbReference>
<feature type="non-terminal residue" evidence="3">
    <location>
        <position position="106"/>
    </location>
</feature>
<comment type="caution">
    <text evidence="3">The sequence shown here is derived from an EMBL/GenBank/DDBJ whole genome shotgun (WGS) entry which is preliminary data.</text>
</comment>
<organism evidence="3 4">
    <name type="scientific">Columba livia</name>
    <name type="common">Rock dove</name>
    <dbReference type="NCBI Taxonomy" id="8932"/>
    <lineage>
        <taxon>Eukaryota</taxon>
        <taxon>Metazoa</taxon>
        <taxon>Chordata</taxon>
        <taxon>Craniata</taxon>
        <taxon>Vertebrata</taxon>
        <taxon>Euteleostomi</taxon>
        <taxon>Archelosauria</taxon>
        <taxon>Archosauria</taxon>
        <taxon>Dinosauria</taxon>
        <taxon>Saurischia</taxon>
        <taxon>Theropoda</taxon>
        <taxon>Coelurosauria</taxon>
        <taxon>Aves</taxon>
        <taxon>Neognathae</taxon>
        <taxon>Neoaves</taxon>
        <taxon>Columbimorphae</taxon>
        <taxon>Columbiformes</taxon>
        <taxon>Columbidae</taxon>
        <taxon>Columba</taxon>
    </lineage>
</organism>
<dbReference type="Gene3D" id="3.10.320.10">
    <property type="entry name" value="Class II Histocompatibility Antigen, M Beta Chain, Chain B, domain 1"/>
    <property type="match status" value="1"/>
</dbReference>
<protein>
    <submittedName>
        <fullName evidence="3">HLA class II histocompatibility antigen, DM beta chain-like</fullName>
    </submittedName>
</protein>
<feature type="signal peptide" evidence="2">
    <location>
        <begin position="1"/>
        <end position="21"/>
    </location>
</feature>
<evidence type="ECO:0000313" key="4">
    <source>
        <dbReference type="Proteomes" id="UP000053872"/>
    </source>
</evidence>
<dbReference type="STRING" id="8932.A0A2I0LHD3"/>
<gene>
    <name evidence="3" type="ORF">A306_00015350</name>
</gene>
<name>A0A2I0LHD3_COLLI</name>
<evidence type="ECO:0000313" key="3">
    <source>
        <dbReference type="EMBL" id="PKK16852.1"/>
    </source>
</evidence>
<evidence type="ECO:0000256" key="2">
    <source>
        <dbReference type="SAM" id="SignalP"/>
    </source>
</evidence>
<reference evidence="3 4" key="1">
    <citation type="journal article" date="2013" name="Science">
        <title>Genomic diversity and evolution of the head crest in the rock pigeon.</title>
        <authorList>
            <person name="Shapiro M.D."/>
            <person name="Kronenberg Z."/>
            <person name="Li C."/>
            <person name="Domyan E.T."/>
            <person name="Pan H."/>
            <person name="Campbell M."/>
            <person name="Tan H."/>
            <person name="Huff C.D."/>
            <person name="Hu H."/>
            <person name="Vickrey A.I."/>
            <person name="Nielsen S.C."/>
            <person name="Stringham S.A."/>
            <person name="Hu H."/>
            <person name="Willerslev E."/>
            <person name="Gilbert M.T."/>
            <person name="Yandell M."/>
            <person name="Zhang G."/>
            <person name="Wang J."/>
        </authorList>
    </citation>
    <scope>NUCLEOTIDE SEQUENCE [LARGE SCALE GENOMIC DNA]</scope>
    <source>
        <tissue evidence="3">Blood</tissue>
    </source>
</reference>
<dbReference type="SUPFAM" id="SSF54452">
    <property type="entry name" value="MHC antigen-recognition domain"/>
    <property type="match status" value="1"/>
</dbReference>